<dbReference type="Gene3D" id="1.20.1250.20">
    <property type="entry name" value="MFS general substrate transporter like domains"/>
    <property type="match status" value="1"/>
</dbReference>
<evidence type="ECO:0000256" key="6">
    <source>
        <dbReference type="SAM" id="Phobius"/>
    </source>
</evidence>
<dbReference type="InParanoid" id="A0A316YNZ9"/>
<dbReference type="PANTHER" id="PTHR23502">
    <property type="entry name" value="MAJOR FACILITATOR SUPERFAMILY"/>
    <property type="match status" value="1"/>
</dbReference>
<feature type="transmembrane region" description="Helical" evidence="6">
    <location>
        <begin position="151"/>
        <end position="172"/>
    </location>
</feature>
<keyword evidence="2 6" id="KW-0812">Transmembrane</keyword>
<evidence type="ECO:0000256" key="4">
    <source>
        <dbReference type="ARBA" id="ARBA00023136"/>
    </source>
</evidence>
<dbReference type="FunFam" id="1.20.1250.20:FF:000082">
    <property type="entry name" value="MFS multidrug transporter, putative"/>
    <property type="match status" value="1"/>
</dbReference>
<dbReference type="InterPro" id="IPR036259">
    <property type="entry name" value="MFS_trans_sf"/>
</dbReference>
<name>A0A316YNZ9_9BASI</name>
<feature type="transmembrane region" description="Helical" evidence="6">
    <location>
        <begin position="467"/>
        <end position="487"/>
    </location>
</feature>
<dbReference type="PROSITE" id="PS00216">
    <property type="entry name" value="SUGAR_TRANSPORT_1"/>
    <property type="match status" value="1"/>
</dbReference>
<evidence type="ECO:0000256" key="5">
    <source>
        <dbReference type="SAM" id="MobiDB-lite"/>
    </source>
</evidence>
<dbReference type="AlphaFoldDB" id="A0A316YNZ9"/>
<sequence>MPSDSTHIERPSLGDIPRSDDVEKSAASPSTSKGKEDRYVGWDGDDDRDNPLNFPKWKKYTILGIVNLSCLNVTCDSSVIASAYEGIQKDLHASPEVSILSLSLFVLGLALGPLLVAPMSEFYGRRPIYLISFLAFFLLGFPVAFANNLPVLFIFRFLTGFAGSAFLSVAGGTVSDLFKPKETFLPMAAFTCMTFLGPVLGPVYGGFIKQFSSQWRWTLWVQTIWSFLAIIAIFFFAPETYGPIVLVNRARRLRRESGGQHDYTTSHEEYMATQSVINTISVNMAKIPMLLALEPMLTILCLWCALHLGIIYLFFEFFPLVFGLHGFNDYQEGLSFLGLLVANAIGFCSMFFWRNRFLAAADPKTGMPPPEARLQPAMAGALLAPVGLFIFAFTAYENVHWIGPIIGSTIYGIGVLYVFFSVFSYTVANWRPVAASAMGANSMLRCCFAAGFPLFAVQMAHRLSNTGAVALLAGLNCLMVPVPFVLYKYGPKIRAKSRFTS</sequence>
<comment type="subcellular location">
    <subcellularLocation>
        <location evidence="1">Membrane</location>
        <topology evidence="1">Multi-pass membrane protein</topology>
    </subcellularLocation>
</comment>
<dbReference type="GeneID" id="37047513"/>
<dbReference type="InterPro" id="IPR005829">
    <property type="entry name" value="Sugar_transporter_CS"/>
</dbReference>
<proteinExistence type="predicted"/>
<evidence type="ECO:0000313" key="8">
    <source>
        <dbReference type="EMBL" id="PWN91107.1"/>
    </source>
</evidence>
<evidence type="ECO:0000313" key="9">
    <source>
        <dbReference type="Proteomes" id="UP000245768"/>
    </source>
</evidence>
<dbReference type="InterPro" id="IPR011701">
    <property type="entry name" value="MFS"/>
</dbReference>
<dbReference type="InterPro" id="IPR020846">
    <property type="entry name" value="MFS_dom"/>
</dbReference>
<feature type="transmembrane region" description="Helical" evidence="6">
    <location>
        <begin position="97"/>
        <end position="116"/>
    </location>
</feature>
<keyword evidence="4 6" id="KW-0472">Membrane</keyword>
<dbReference type="GO" id="GO:0042908">
    <property type="term" value="P:xenobiotic transport"/>
    <property type="evidence" value="ECO:0007669"/>
    <property type="project" value="UniProtKB-ARBA"/>
</dbReference>
<dbReference type="EMBL" id="KZ819635">
    <property type="protein sequence ID" value="PWN91107.1"/>
    <property type="molecule type" value="Genomic_DNA"/>
</dbReference>
<evidence type="ECO:0000259" key="7">
    <source>
        <dbReference type="PROSITE" id="PS50850"/>
    </source>
</evidence>
<evidence type="ECO:0000256" key="2">
    <source>
        <dbReference type="ARBA" id="ARBA00022692"/>
    </source>
</evidence>
<evidence type="ECO:0000256" key="3">
    <source>
        <dbReference type="ARBA" id="ARBA00022989"/>
    </source>
</evidence>
<protein>
    <submittedName>
        <fullName evidence="8">MFS general substrate transporter</fullName>
    </submittedName>
</protein>
<feature type="transmembrane region" description="Helical" evidence="6">
    <location>
        <begin position="224"/>
        <end position="247"/>
    </location>
</feature>
<dbReference type="PROSITE" id="PS50850">
    <property type="entry name" value="MFS"/>
    <property type="match status" value="1"/>
</dbReference>
<dbReference type="CDD" id="cd17323">
    <property type="entry name" value="MFS_Tpo1_MDR_like"/>
    <property type="match status" value="1"/>
</dbReference>
<dbReference type="GO" id="GO:0022857">
    <property type="term" value="F:transmembrane transporter activity"/>
    <property type="evidence" value="ECO:0007669"/>
    <property type="project" value="InterPro"/>
</dbReference>
<reference evidence="8 9" key="1">
    <citation type="journal article" date="2018" name="Mol. Biol. Evol.">
        <title>Broad Genomic Sampling Reveals a Smut Pathogenic Ancestry of the Fungal Clade Ustilaginomycotina.</title>
        <authorList>
            <person name="Kijpornyongpan T."/>
            <person name="Mondo S.J."/>
            <person name="Barry K."/>
            <person name="Sandor L."/>
            <person name="Lee J."/>
            <person name="Lipzen A."/>
            <person name="Pangilinan J."/>
            <person name="LaButti K."/>
            <person name="Hainaut M."/>
            <person name="Henrissat B."/>
            <person name="Grigoriev I.V."/>
            <person name="Spatafora J.W."/>
            <person name="Aime M.C."/>
        </authorList>
    </citation>
    <scope>NUCLEOTIDE SEQUENCE [LARGE SCALE GENOMIC DNA]</scope>
    <source>
        <strain evidence="8 9">MCA 4198</strain>
    </source>
</reference>
<dbReference type="Pfam" id="PF07690">
    <property type="entry name" value="MFS_1"/>
    <property type="match status" value="1"/>
</dbReference>
<feature type="transmembrane region" description="Helical" evidence="6">
    <location>
        <begin position="296"/>
        <end position="315"/>
    </location>
</feature>
<keyword evidence="9" id="KW-1185">Reference proteome</keyword>
<feature type="transmembrane region" description="Helical" evidence="6">
    <location>
        <begin position="128"/>
        <end position="145"/>
    </location>
</feature>
<feature type="transmembrane region" description="Helical" evidence="6">
    <location>
        <begin position="408"/>
        <end position="430"/>
    </location>
</feature>
<accession>A0A316YNZ9</accession>
<keyword evidence="3 6" id="KW-1133">Transmembrane helix</keyword>
<feature type="compositionally biased region" description="Basic and acidic residues" evidence="5">
    <location>
        <begin position="1"/>
        <end position="24"/>
    </location>
</feature>
<dbReference type="SUPFAM" id="SSF103473">
    <property type="entry name" value="MFS general substrate transporter"/>
    <property type="match status" value="1"/>
</dbReference>
<dbReference type="PANTHER" id="PTHR23502:SF7">
    <property type="entry name" value="DRUG_PROTON ANTIPORTER YHK8-RELATED"/>
    <property type="match status" value="1"/>
</dbReference>
<feature type="domain" description="Major facilitator superfamily (MFS) profile" evidence="7">
    <location>
        <begin position="62"/>
        <end position="501"/>
    </location>
</feature>
<dbReference type="STRING" id="215250.A0A316YNZ9"/>
<organism evidence="8 9">
    <name type="scientific">Acaromyces ingoldii</name>
    <dbReference type="NCBI Taxonomy" id="215250"/>
    <lineage>
        <taxon>Eukaryota</taxon>
        <taxon>Fungi</taxon>
        <taxon>Dikarya</taxon>
        <taxon>Basidiomycota</taxon>
        <taxon>Ustilaginomycotina</taxon>
        <taxon>Exobasidiomycetes</taxon>
        <taxon>Exobasidiales</taxon>
        <taxon>Cryptobasidiaceae</taxon>
        <taxon>Acaromyces</taxon>
    </lineage>
</organism>
<dbReference type="Proteomes" id="UP000245768">
    <property type="component" value="Unassembled WGS sequence"/>
</dbReference>
<dbReference type="OrthoDB" id="3561359at2759"/>
<feature type="transmembrane region" description="Helical" evidence="6">
    <location>
        <begin position="442"/>
        <end position="461"/>
    </location>
</feature>
<dbReference type="GO" id="GO:0005886">
    <property type="term" value="C:plasma membrane"/>
    <property type="evidence" value="ECO:0007669"/>
    <property type="project" value="TreeGrafter"/>
</dbReference>
<gene>
    <name evidence="8" type="ORF">FA10DRAFT_60121</name>
</gene>
<dbReference type="GO" id="GO:0140115">
    <property type="term" value="P:export across plasma membrane"/>
    <property type="evidence" value="ECO:0007669"/>
    <property type="project" value="UniProtKB-ARBA"/>
</dbReference>
<feature type="transmembrane region" description="Helical" evidence="6">
    <location>
        <begin position="184"/>
        <end position="204"/>
    </location>
</feature>
<evidence type="ECO:0000256" key="1">
    <source>
        <dbReference type="ARBA" id="ARBA00004141"/>
    </source>
</evidence>
<feature type="transmembrane region" description="Helical" evidence="6">
    <location>
        <begin position="335"/>
        <end position="353"/>
    </location>
</feature>
<feature type="transmembrane region" description="Helical" evidence="6">
    <location>
        <begin position="374"/>
        <end position="396"/>
    </location>
</feature>
<dbReference type="RefSeq" id="XP_025378305.1">
    <property type="nucleotide sequence ID" value="XM_025525597.1"/>
</dbReference>
<feature type="region of interest" description="Disordered" evidence="5">
    <location>
        <begin position="1"/>
        <end position="44"/>
    </location>
</feature>